<gene>
    <name evidence="2" type="ORF">ILT43_08560</name>
</gene>
<dbReference type="InterPro" id="IPR011335">
    <property type="entry name" value="Restrct_endonuc-II-like"/>
</dbReference>
<dbReference type="EMBL" id="JAFEMC010000002">
    <property type="protein sequence ID" value="MBM6576424.1"/>
    <property type="molecule type" value="Genomic_DNA"/>
</dbReference>
<dbReference type="PANTHER" id="PTHR35400">
    <property type="entry name" value="SLR1083 PROTEIN"/>
    <property type="match status" value="1"/>
</dbReference>
<dbReference type="InterPro" id="IPR012296">
    <property type="entry name" value="Nuclease_put_TT1808"/>
</dbReference>
<keyword evidence="2" id="KW-0378">Hydrolase</keyword>
<dbReference type="Pfam" id="PF05685">
    <property type="entry name" value="Uma2"/>
    <property type="match status" value="1"/>
</dbReference>
<dbReference type="InterPro" id="IPR008538">
    <property type="entry name" value="Uma2"/>
</dbReference>
<keyword evidence="2" id="KW-0255">Endonuclease</keyword>
<protein>
    <submittedName>
        <fullName evidence="2">Uma2 family endonuclease</fullName>
    </submittedName>
</protein>
<evidence type="ECO:0000313" key="2">
    <source>
        <dbReference type="EMBL" id="MBM6576424.1"/>
    </source>
</evidence>
<evidence type="ECO:0000259" key="1">
    <source>
        <dbReference type="Pfam" id="PF05685"/>
    </source>
</evidence>
<proteinExistence type="predicted"/>
<evidence type="ECO:0000313" key="3">
    <source>
        <dbReference type="Proteomes" id="UP000763641"/>
    </source>
</evidence>
<accession>A0ABS2D665</accession>
<name>A0ABS2D665_9SPHN</name>
<dbReference type="PANTHER" id="PTHR35400:SF3">
    <property type="entry name" value="SLL1072 PROTEIN"/>
    <property type="match status" value="1"/>
</dbReference>
<dbReference type="RefSeq" id="WP_204198537.1">
    <property type="nucleotide sequence ID" value="NZ_JAFEMC010000002.1"/>
</dbReference>
<dbReference type="CDD" id="cd06260">
    <property type="entry name" value="DUF820-like"/>
    <property type="match status" value="1"/>
</dbReference>
<keyword evidence="2" id="KW-0540">Nuclease</keyword>
<dbReference type="SUPFAM" id="SSF52980">
    <property type="entry name" value="Restriction endonuclease-like"/>
    <property type="match status" value="1"/>
</dbReference>
<reference evidence="2 3" key="1">
    <citation type="submission" date="2020-12" db="EMBL/GenBank/DDBJ databases">
        <title>Sphingomonas sp.</title>
        <authorList>
            <person name="Kim M.K."/>
        </authorList>
    </citation>
    <scope>NUCLEOTIDE SEQUENCE [LARGE SCALE GENOMIC DNA]</scope>
    <source>
        <strain evidence="2 3">BT552</strain>
    </source>
</reference>
<dbReference type="Gene3D" id="3.90.1570.10">
    <property type="entry name" value="tt1808, chain A"/>
    <property type="match status" value="1"/>
</dbReference>
<feature type="domain" description="Putative restriction endonuclease" evidence="1">
    <location>
        <begin position="24"/>
        <end position="181"/>
    </location>
</feature>
<dbReference type="Proteomes" id="UP000763641">
    <property type="component" value="Unassembled WGS sequence"/>
</dbReference>
<dbReference type="GO" id="GO:0004519">
    <property type="term" value="F:endonuclease activity"/>
    <property type="evidence" value="ECO:0007669"/>
    <property type="project" value="UniProtKB-KW"/>
</dbReference>
<comment type="caution">
    <text evidence="2">The sequence shown here is derived from an EMBL/GenBank/DDBJ whole genome shotgun (WGS) entry which is preliminary data.</text>
</comment>
<organism evidence="2 3">
    <name type="scientific">Sphingomonas longa</name>
    <dbReference type="NCBI Taxonomy" id="2778730"/>
    <lineage>
        <taxon>Bacteria</taxon>
        <taxon>Pseudomonadati</taxon>
        <taxon>Pseudomonadota</taxon>
        <taxon>Alphaproteobacteria</taxon>
        <taxon>Sphingomonadales</taxon>
        <taxon>Sphingomonadaceae</taxon>
        <taxon>Sphingomonas</taxon>
    </lineage>
</organism>
<sequence length="189" mass="20367">MNKPARFPSVTGDTGGTARFTAAEFLHMVEAGAFDDIQIELVQGELVRMNPPMNEHAGRQAELIGQLWAVLPDARNRLRGEVAIDLGDDTIVACDVGLLSAPYEGHRSVEAGAILLAVEIAMTTADRDLGVKRLLYASAGVPHYWVVDGKRSVTHVFEHPVDGDYASLRLVPFGETLAVPGTYATITLD</sequence>
<keyword evidence="3" id="KW-1185">Reference proteome</keyword>